<name>A0A8H5BZZ0_9AGAR</name>
<evidence type="ECO:0000313" key="4">
    <source>
        <dbReference type="EMBL" id="KAF5331598.1"/>
    </source>
</evidence>
<dbReference type="EMBL" id="JAACJK010000113">
    <property type="protein sequence ID" value="KAF5331598.1"/>
    <property type="molecule type" value="Genomic_DNA"/>
</dbReference>
<evidence type="ECO:0000256" key="3">
    <source>
        <dbReference type="SAM" id="SignalP"/>
    </source>
</evidence>
<feature type="chain" id="PRO_5034470361" evidence="3">
    <location>
        <begin position="21"/>
        <end position="226"/>
    </location>
</feature>
<feature type="compositionally biased region" description="Low complexity" evidence="1">
    <location>
        <begin position="128"/>
        <end position="192"/>
    </location>
</feature>
<accession>A0A8H5BZZ0</accession>
<evidence type="ECO:0000313" key="5">
    <source>
        <dbReference type="Proteomes" id="UP000541558"/>
    </source>
</evidence>
<proteinExistence type="predicted"/>
<dbReference type="OrthoDB" id="2929875at2759"/>
<organism evidence="4 5">
    <name type="scientific">Ephemerocybe angulata</name>
    <dbReference type="NCBI Taxonomy" id="980116"/>
    <lineage>
        <taxon>Eukaryota</taxon>
        <taxon>Fungi</taxon>
        <taxon>Dikarya</taxon>
        <taxon>Basidiomycota</taxon>
        <taxon>Agaricomycotina</taxon>
        <taxon>Agaricomycetes</taxon>
        <taxon>Agaricomycetidae</taxon>
        <taxon>Agaricales</taxon>
        <taxon>Agaricineae</taxon>
        <taxon>Psathyrellaceae</taxon>
        <taxon>Ephemerocybe</taxon>
    </lineage>
</organism>
<keyword evidence="2" id="KW-0812">Transmembrane</keyword>
<evidence type="ECO:0000256" key="2">
    <source>
        <dbReference type="SAM" id="Phobius"/>
    </source>
</evidence>
<feature type="transmembrane region" description="Helical" evidence="2">
    <location>
        <begin position="206"/>
        <end position="225"/>
    </location>
</feature>
<feature type="region of interest" description="Disordered" evidence="1">
    <location>
        <begin position="121"/>
        <end position="198"/>
    </location>
</feature>
<dbReference type="AlphaFoldDB" id="A0A8H5BZZ0"/>
<reference evidence="4 5" key="1">
    <citation type="journal article" date="2020" name="ISME J.">
        <title>Uncovering the hidden diversity of litter-decomposition mechanisms in mushroom-forming fungi.</title>
        <authorList>
            <person name="Floudas D."/>
            <person name="Bentzer J."/>
            <person name="Ahren D."/>
            <person name="Johansson T."/>
            <person name="Persson P."/>
            <person name="Tunlid A."/>
        </authorList>
    </citation>
    <scope>NUCLEOTIDE SEQUENCE [LARGE SCALE GENOMIC DNA]</scope>
    <source>
        <strain evidence="4 5">CBS 175.51</strain>
    </source>
</reference>
<dbReference type="Proteomes" id="UP000541558">
    <property type="component" value="Unassembled WGS sequence"/>
</dbReference>
<gene>
    <name evidence="4" type="ORF">D9611_007578</name>
</gene>
<keyword evidence="2" id="KW-0472">Membrane</keyword>
<evidence type="ECO:0000256" key="1">
    <source>
        <dbReference type="SAM" id="MobiDB-lite"/>
    </source>
</evidence>
<feature type="signal peptide" evidence="3">
    <location>
        <begin position="1"/>
        <end position="20"/>
    </location>
</feature>
<keyword evidence="5" id="KW-1185">Reference proteome</keyword>
<comment type="caution">
    <text evidence="4">The sequence shown here is derived from an EMBL/GenBank/DDBJ whole genome shotgun (WGS) entry which is preliminary data.</text>
</comment>
<sequence>MKSTMISTATLLVAAGAAQAAWTSPNLYARGENALLHARQATGADQVPPACLPSCTPVNAELTNNCPPKNCCTTKFTEGYVDCYVCVANAAGVRNYDTGQNALHVLSERCTALGLPVAEPTFPPAPRPSTNGTSTSSSSTVTILPIPSSSSSTTPPVQTTITSVPPSSTISQSTVTSIPTTTATTAGQSSSTGGAGSGAVGLRMEMGALVGWVLPLVATAMGVLLL</sequence>
<protein>
    <submittedName>
        <fullName evidence="4">Uncharacterized protein</fullName>
    </submittedName>
</protein>
<keyword evidence="3" id="KW-0732">Signal</keyword>
<keyword evidence="2" id="KW-1133">Transmembrane helix</keyword>